<feature type="domain" description="Cwf19-like protein C-terminal" evidence="2">
    <location>
        <begin position="478"/>
        <end position="536"/>
    </location>
</feature>
<gene>
    <name evidence="4" type="ORF">EJ04DRAFT_537033</name>
</gene>
<reference evidence="4" key="1">
    <citation type="journal article" date="2020" name="Stud. Mycol.">
        <title>101 Dothideomycetes genomes: a test case for predicting lifestyles and emergence of pathogens.</title>
        <authorList>
            <person name="Haridas S."/>
            <person name="Albert R."/>
            <person name="Binder M."/>
            <person name="Bloem J."/>
            <person name="Labutti K."/>
            <person name="Salamov A."/>
            <person name="Andreopoulos B."/>
            <person name="Baker S."/>
            <person name="Barry K."/>
            <person name="Bills G."/>
            <person name="Bluhm B."/>
            <person name="Cannon C."/>
            <person name="Castanera R."/>
            <person name="Culley D."/>
            <person name="Daum C."/>
            <person name="Ezra D."/>
            <person name="Gonzalez J."/>
            <person name="Henrissat B."/>
            <person name="Kuo A."/>
            <person name="Liang C."/>
            <person name="Lipzen A."/>
            <person name="Lutzoni F."/>
            <person name="Magnuson J."/>
            <person name="Mondo S."/>
            <person name="Nolan M."/>
            <person name="Ohm R."/>
            <person name="Pangilinan J."/>
            <person name="Park H.-J."/>
            <person name="Ramirez L."/>
            <person name="Alfaro M."/>
            <person name="Sun H."/>
            <person name="Tritt A."/>
            <person name="Yoshinaga Y."/>
            <person name="Zwiers L.-H."/>
            <person name="Turgeon B."/>
            <person name="Goodwin S."/>
            <person name="Spatafora J."/>
            <person name="Crous P."/>
            <person name="Grigoriev I."/>
        </authorList>
    </citation>
    <scope>NUCLEOTIDE SEQUENCE</scope>
    <source>
        <strain evidence="4">CBS 125425</strain>
    </source>
</reference>
<dbReference type="Pfam" id="PF04676">
    <property type="entry name" value="CwfJ_C_2"/>
    <property type="match status" value="1"/>
</dbReference>
<dbReference type="InterPro" id="IPR006767">
    <property type="entry name" value="Cwf19-like_C_dom-2"/>
</dbReference>
<dbReference type="GO" id="GO:0000398">
    <property type="term" value="P:mRNA splicing, via spliceosome"/>
    <property type="evidence" value="ECO:0007669"/>
    <property type="project" value="TreeGrafter"/>
</dbReference>
<dbReference type="Pfam" id="PF04677">
    <property type="entry name" value="CwfJ_C_1"/>
    <property type="match status" value="1"/>
</dbReference>
<accession>A0A9P4QSC7</accession>
<dbReference type="SUPFAM" id="SSF54197">
    <property type="entry name" value="HIT-like"/>
    <property type="match status" value="1"/>
</dbReference>
<dbReference type="InterPro" id="IPR036265">
    <property type="entry name" value="HIT-like_sf"/>
</dbReference>
<dbReference type="Proteomes" id="UP000799444">
    <property type="component" value="Unassembled WGS sequence"/>
</dbReference>
<evidence type="ECO:0000313" key="5">
    <source>
        <dbReference type="Proteomes" id="UP000799444"/>
    </source>
</evidence>
<sequence length="539" mass="59926">MASKILVIGDVDGQFEAVFTKVAVLHAKNKFAFALVAGNLFRDPAVYDDDNDSALHALVSGRTDVPLTTYFALGSRPLPPVVLGKLQSSDDELCSNLFFLGKRSVTKTSEGIRIVALGGSLDPNIIGGSSKDKYMSLYSDTDAKILKGATSADILITSEWPAGIRNRSKVEFNPNDHPKAHDCISELCATLKPRYHFSTSGDAFYEREPFFHTPSEETDGLYPTTRFISLASFGNPDKQKWIYAFSLDPAASHPVTALAGSTASPLLLPDKKRAAPTESSLVYEDNSRGRGAHKRRKGEHRGPVSASECFFCLSNKHVAAHLVSSIAESSYMTTAKGPLSTPATFPRLGFPGHLLIIPVAHKPTLAQIEEEERHATYTEMQRYRSSLNAMLKSVAEEEYGSVTWELSKQSLPHTHWQWIPVPADLIKKGLVEAAFKALAENLHYPGFKKQDVGDGFEESSDFFRILIWHPDQPEKQQTSLILRFDESIRFHMQFGREVLAKLMRLDQRIDWHNCGQTQEEEEADVAAFKVAYQSFDIEK</sequence>
<feature type="compositionally biased region" description="Basic residues" evidence="1">
    <location>
        <begin position="290"/>
        <end position="299"/>
    </location>
</feature>
<feature type="domain" description="Cwf19-like C-terminal" evidence="3">
    <location>
        <begin position="303"/>
        <end position="428"/>
    </location>
</feature>
<dbReference type="PANTHER" id="PTHR12072">
    <property type="entry name" value="CWF19, CELL CYCLE CONTROL PROTEIN"/>
    <property type="match status" value="1"/>
</dbReference>
<dbReference type="PANTHER" id="PTHR12072:SF4">
    <property type="entry name" value="CWF19-LIKE PROTEIN 1"/>
    <property type="match status" value="1"/>
</dbReference>
<dbReference type="OrthoDB" id="444325at2759"/>
<comment type="caution">
    <text evidence="4">The sequence shown here is derived from an EMBL/GenBank/DDBJ whole genome shotgun (WGS) entry which is preliminary data.</text>
</comment>
<feature type="region of interest" description="Disordered" evidence="1">
    <location>
        <begin position="277"/>
        <end position="300"/>
    </location>
</feature>
<evidence type="ECO:0000256" key="1">
    <source>
        <dbReference type="SAM" id="MobiDB-lite"/>
    </source>
</evidence>
<dbReference type="Gene3D" id="3.30.428.10">
    <property type="entry name" value="HIT-like"/>
    <property type="match status" value="1"/>
</dbReference>
<dbReference type="AlphaFoldDB" id="A0A9P4QSC7"/>
<name>A0A9P4QSC7_9PLEO</name>
<keyword evidence="5" id="KW-1185">Reference proteome</keyword>
<dbReference type="GO" id="GO:0071014">
    <property type="term" value="C:post-mRNA release spliceosomal complex"/>
    <property type="evidence" value="ECO:0007669"/>
    <property type="project" value="TreeGrafter"/>
</dbReference>
<proteinExistence type="predicted"/>
<evidence type="ECO:0000259" key="2">
    <source>
        <dbReference type="Pfam" id="PF04676"/>
    </source>
</evidence>
<dbReference type="InterPro" id="IPR006768">
    <property type="entry name" value="Cwf19-like_C_dom-1"/>
</dbReference>
<protein>
    <submittedName>
        <fullName evidence="4">Uncharacterized protein</fullName>
    </submittedName>
</protein>
<dbReference type="CDD" id="cd07380">
    <property type="entry name" value="MPP_CWF19_N"/>
    <property type="match status" value="1"/>
</dbReference>
<evidence type="ECO:0000313" key="4">
    <source>
        <dbReference type="EMBL" id="KAF2730765.1"/>
    </source>
</evidence>
<organism evidence="4 5">
    <name type="scientific">Polyplosphaeria fusca</name>
    <dbReference type="NCBI Taxonomy" id="682080"/>
    <lineage>
        <taxon>Eukaryota</taxon>
        <taxon>Fungi</taxon>
        <taxon>Dikarya</taxon>
        <taxon>Ascomycota</taxon>
        <taxon>Pezizomycotina</taxon>
        <taxon>Dothideomycetes</taxon>
        <taxon>Pleosporomycetidae</taxon>
        <taxon>Pleosporales</taxon>
        <taxon>Tetraplosphaeriaceae</taxon>
        <taxon>Polyplosphaeria</taxon>
    </lineage>
</organism>
<evidence type="ECO:0000259" key="3">
    <source>
        <dbReference type="Pfam" id="PF04677"/>
    </source>
</evidence>
<dbReference type="GO" id="GO:0061632">
    <property type="term" value="F:RNA lariat debranching enzyme activator activity"/>
    <property type="evidence" value="ECO:0007669"/>
    <property type="project" value="TreeGrafter"/>
</dbReference>
<dbReference type="InterPro" id="IPR040194">
    <property type="entry name" value="Cwf19-like"/>
</dbReference>
<dbReference type="EMBL" id="ML996210">
    <property type="protein sequence ID" value="KAF2730765.1"/>
    <property type="molecule type" value="Genomic_DNA"/>
</dbReference>